<protein>
    <submittedName>
        <fullName evidence="3">SDR family oxidoreductase</fullName>
        <ecNumber evidence="3">1.-.-.-</ecNumber>
    </submittedName>
</protein>
<dbReference type="CDD" id="cd05233">
    <property type="entry name" value="SDR_c"/>
    <property type="match status" value="1"/>
</dbReference>
<sequence length="260" mass="27356">MKNQLLVNKTAVVFGAGGNLGRQVAKAFIEHGAKVFISDIDKTTMAEIQGAANVRKVDAQNEAEVNDYLNTIVTGGNQIDIVINLSGSDPEAYNHGKPAMDVSLEQFLIPMKTATGTQFITAKAGFKHMSEGNGGVIILITSTLSKISPPWTTALSASHAATEGLVRTLANEWGPGGVRVLGIRSEAMTESPTINYTFTTMGANIGLSREQMQGSVEEKVPLRRLTSGAETAKVAVLAASDLAGFMTGAMLNHSGGHVLD</sequence>
<dbReference type="EMBL" id="JAUJEB010000005">
    <property type="protein sequence ID" value="MDN5214677.1"/>
    <property type="molecule type" value="Genomic_DNA"/>
</dbReference>
<dbReference type="RefSeq" id="WP_346760016.1">
    <property type="nucleotide sequence ID" value="NZ_JAUJEB010000005.1"/>
</dbReference>
<dbReference type="PANTHER" id="PTHR43477">
    <property type="entry name" value="DIHYDROANTICAPSIN 7-DEHYDROGENASE"/>
    <property type="match status" value="1"/>
</dbReference>
<dbReference type="GO" id="GO:0016491">
    <property type="term" value="F:oxidoreductase activity"/>
    <property type="evidence" value="ECO:0007669"/>
    <property type="project" value="UniProtKB-KW"/>
</dbReference>
<dbReference type="InterPro" id="IPR051122">
    <property type="entry name" value="SDR_DHRS6-like"/>
</dbReference>
<keyword evidence="2 3" id="KW-0560">Oxidoreductase</keyword>
<dbReference type="PRINTS" id="PR00081">
    <property type="entry name" value="GDHRDH"/>
</dbReference>
<reference evidence="3" key="1">
    <citation type="submission" date="2023-06" db="EMBL/GenBank/DDBJ databases">
        <title>Genomic of Agaribacillus aureum.</title>
        <authorList>
            <person name="Wang G."/>
        </authorList>
    </citation>
    <scope>NUCLEOTIDE SEQUENCE</scope>
    <source>
        <strain evidence="3">BMA12</strain>
    </source>
</reference>
<dbReference type="Gene3D" id="3.40.50.720">
    <property type="entry name" value="NAD(P)-binding Rossmann-like Domain"/>
    <property type="match status" value="1"/>
</dbReference>
<dbReference type="EC" id="1.-.-.-" evidence="3"/>
<proteinExistence type="inferred from homology"/>
<comment type="caution">
    <text evidence="3">The sequence shown here is derived from an EMBL/GenBank/DDBJ whole genome shotgun (WGS) entry which is preliminary data.</text>
</comment>
<organism evidence="3 4">
    <name type="scientific">Agaribacillus aureus</name>
    <dbReference type="NCBI Taxonomy" id="3051825"/>
    <lineage>
        <taxon>Bacteria</taxon>
        <taxon>Pseudomonadati</taxon>
        <taxon>Bacteroidota</taxon>
        <taxon>Cytophagia</taxon>
        <taxon>Cytophagales</taxon>
        <taxon>Splendidivirgaceae</taxon>
        <taxon>Agaribacillus</taxon>
    </lineage>
</organism>
<dbReference type="InterPro" id="IPR036291">
    <property type="entry name" value="NAD(P)-bd_dom_sf"/>
</dbReference>
<evidence type="ECO:0000313" key="4">
    <source>
        <dbReference type="Proteomes" id="UP001172083"/>
    </source>
</evidence>
<dbReference type="InterPro" id="IPR002347">
    <property type="entry name" value="SDR_fam"/>
</dbReference>
<dbReference type="PANTHER" id="PTHR43477:SF1">
    <property type="entry name" value="DIHYDROANTICAPSIN 7-DEHYDROGENASE"/>
    <property type="match status" value="1"/>
</dbReference>
<dbReference type="Proteomes" id="UP001172083">
    <property type="component" value="Unassembled WGS sequence"/>
</dbReference>
<comment type="similarity">
    <text evidence="1">Belongs to the short-chain dehydrogenases/reductases (SDR) family.</text>
</comment>
<dbReference type="SUPFAM" id="SSF51735">
    <property type="entry name" value="NAD(P)-binding Rossmann-fold domains"/>
    <property type="match status" value="1"/>
</dbReference>
<accession>A0ABT8LA89</accession>
<dbReference type="Pfam" id="PF13561">
    <property type="entry name" value="adh_short_C2"/>
    <property type="match status" value="1"/>
</dbReference>
<name>A0ABT8LA89_9BACT</name>
<keyword evidence="4" id="KW-1185">Reference proteome</keyword>
<evidence type="ECO:0000256" key="1">
    <source>
        <dbReference type="ARBA" id="ARBA00006484"/>
    </source>
</evidence>
<gene>
    <name evidence="3" type="ORF">QQ020_21535</name>
</gene>
<evidence type="ECO:0000256" key="2">
    <source>
        <dbReference type="ARBA" id="ARBA00023002"/>
    </source>
</evidence>
<evidence type="ECO:0000313" key="3">
    <source>
        <dbReference type="EMBL" id="MDN5214677.1"/>
    </source>
</evidence>